<evidence type="ECO:0000313" key="1">
    <source>
        <dbReference type="EMBL" id="CAI36860.1"/>
    </source>
</evidence>
<evidence type="ECO:0008006" key="3">
    <source>
        <dbReference type="Google" id="ProtNLM"/>
    </source>
</evidence>
<dbReference type="RefSeq" id="WP_011273320.1">
    <property type="nucleotide sequence ID" value="NC_007164.1"/>
</dbReference>
<evidence type="ECO:0000313" key="2">
    <source>
        <dbReference type="Proteomes" id="UP000000545"/>
    </source>
</evidence>
<dbReference type="HOGENOM" id="CLU_1394276_0_0_11"/>
<organism evidence="1 2">
    <name type="scientific">Corynebacterium jeikeium (strain K411)</name>
    <dbReference type="NCBI Taxonomy" id="306537"/>
    <lineage>
        <taxon>Bacteria</taxon>
        <taxon>Bacillati</taxon>
        <taxon>Actinomycetota</taxon>
        <taxon>Actinomycetes</taxon>
        <taxon>Mycobacteriales</taxon>
        <taxon>Corynebacteriaceae</taxon>
        <taxon>Corynebacterium</taxon>
    </lineage>
</organism>
<dbReference type="Proteomes" id="UP000000545">
    <property type="component" value="Chromosome"/>
</dbReference>
<sequence length="195" mass="22320">MDSTNQQLFVISDTSVILSFVCSKNQDLLISFTDGAPLYIPEAVASEMRRKLAENRFRGGQATWFSLIGSKYIEVLEDTIDVFHVVRRFAGVGFRNKTGVAKDLGEFMCLAHCLVEQDKGKKVAMIVDDGQGREMARKRQVRSFSSEDVLLRALQMKKLRTKSEVRKIWEQLSEFDTHVHFSNTKLSNPKIYRHL</sequence>
<dbReference type="STRING" id="306537.jk0698"/>
<accession>Q4JWE7</accession>
<dbReference type="PATRIC" id="fig|306537.10.peg.709"/>
<name>Q4JWE7_CORJK</name>
<dbReference type="KEGG" id="cjk:jk0698"/>
<reference evidence="1 2" key="1">
    <citation type="journal article" date="2005" name="J. Bacteriol.">
        <title>Complete genome sequence and analysis of the multiresistant nosocomial pathogen Corynebacterium jeikeium K411, a lipid-requiring bacterium of the human skin flora.</title>
        <authorList>
            <person name="Tauch A."/>
            <person name="Kaiser O."/>
            <person name="Hain T."/>
            <person name="Goesmann A."/>
            <person name="Weisshaar B."/>
            <person name="Albersmeier A."/>
            <person name="Bekel T."/>
            <person name="Bischoff N."/>
            <person name="Brune I."/>
            <person name="Chakraborty T."/>
            <person name="Kalinowski J."/>
            <person name="Meyer F."/>
            <person name="Rupp O."/>
            <person name="Schneiker S."/>
            <person name="Viehoever P."/>
            <person name="Puehler A."/>
        </authorList>
    </citation>
    <scope>NUCLEOTIDE SEQUENCE [LARGE SCALE GENOMIC DNA]</scope>
    <source>
        <strain evidence="1 2">K411</strain>
    </source>
</reference>
<dbReference type="EMBL" id="CR931997">
    <property type="protein sequence ID" value="CAI36860.1"/>
    <property type="molecule type" value="Genomic_DNA"/>
</dbReference>
<protein>
    <recommendedName>
        <fullName evidence="3">PIN domain-containing protein</fullName>
    </recommendedName>
</protein>
<keyword evidence="2" id="KW-1185">Reference proteome</keyword>
<dbReference type="AlphaFoldDB" id="Q4JWE7"/>
<proteinExistence type="predicted"/>
<dbReference type="eggNOG" id="ENOG5033FV7">
    <property type="taxonomic scope" value="Bacteria"/>
</dbReference>
<gene>
    <name evidence="1" type="ordered locus">jk0698</name>
</gene>
<dbReference type="OrthoDB" id="3267494at2"/>